<dbReference type="EMBL" id="VBOX01000087">
    <property type="protein sequence ID" value="TMQ62008.1"/>
    <property type="molecule type" value="Genomic_DNA"/>
</dbReference>
<evidence type="ECO:0000256" key="3">
    <source>
        <dbReference type="ARBA" id="ARBA00022741"/>
    </source>
</evidence>
<name>A0A538TEG5_UNCEI</name>
<evidence type="ECO:0000256" key="2">
    <source>
        <dbReference type="ARBA" id="ARBA00022737"/>
    </source>
</evidence>
<keyword evidence="3" id="KW-0547">Nucleotide-binding</keyword>
<dbReference type="GO" id="GO:0005524">
    <property type="term" value="F:ATP binding"/>
    <property type="evidence" value="ECO:0007669"/>
    <property type="project" value="UniProtKB-KW"/>
</dbReference>
<organism evidence="6 7">
    <name type="scientific">Eiseniibacteriota bacterium</name>
    <dbReference type="NCBI Taxonomy" id="2212470"/>
    <lineage>
        <taxon>Bacteria</taxon>
        <taxon>Candidatus Eiseniibacteriota</taxon>
    </lineage>
</organism>
<feature type="domain" description="ABC transporter" evidence="5">
    <location>
        <begin position="8"/>
        <end position="240"/>
    </location>
</feature>
<evidence type="ECO:0000259" key="5">
    <source>
        <dbReference type="PROSITE" id="PS50893"/>
    </source>
</evidence>
<comment type="caution">
    <text evidence="6">The sequence shown here is derived from an EMBL/GenBank/DDBJ whole genome shotgun (WGS) entry which is preliminary data.</text>
</comment>
<protein>
    <submittedName>
        <fullName evidence="6">ATP-binding cassette domain-containing protein</fullName>
    </submittedName>
</protein>
<dbReference type="InterPro" id="IPR003439">
    <property type="entry name" value="ABC_transporter-like_ATP-bd"/>
</dbReference>
<dbReference type="Proteomes" id="UP000317366">
    <property type="component" value="Unassembled WGS sequence"/>
</dbReference>
<evidence type="ECO:0000313" key="7">
    <source>
        <dbReference type="Proteomes" id="UP000317366"/>
    </source>
</evidence>
<dbReference type="AlphaFoldDB" id="A0A538TEG5"/>
<reference evidence="6 7" key="1">
    <citation type="journal article" date="2019" name="Nat. Microbiol.">
        <title>Mediterranean grassland soil C-N compound turnover is dependent on rainfall and depth, and is mediated by genomically divergent microorganisms.</title>
        <authorList>
            <person name="Diamond S."/>
            <person name="Andeer P.F."/>
            <person name="Li Z."/>
            <person name="Crits-Christoph A."/>
            <person name="Burstein D."/>
            <person name="Anantharaman K."/>
            <person name="Lane K.R."/>
            <person name="Thomas B.C."/>
            <person name="Pan C."/>
            <person name="Northen T.R."/>
            <person name="Banfield J.F."/>
        </authorList>
    </citation>
    <scope>NUCLEOTIDE SEQUENCE [LARGE SCALE GENOMIC DNA]</scope>
    <source>
        <strain evidence="6">WS_7</strain>
    </source>
</reference>
<dbReference type="InterPro" id="IPR050107">
    <property type="entry name" value="ABC_carbohydrate_import_ATPase"/>
</dbReference>
<dbReference type="PROSITE" id="PS50893">
    <property type="entry name" value="ABC_TRANSPORTER_2"/>
    <property type="match status" value="2"/>
</dbReference>
<evidence type="ECO:0000256" key="1">
    <source>
        <dbReference type="ARBA" id="ARBA00022448"/>
    </source>
</evidence>
<evidence type="ECO:0000313" key="6">
    <source>
        <dbReference type="EMBL" id="TMQ62008.1"/>
    </source>
</evidence>
<proteinExistence type="predicted"/>
<evidence type="ECO:0000256" key="4">
    <source>
        <dbReference type="ARBA" id="ARBA00022840"/>
    </source>
</evidence>
<keyword evidence="4 6" id="KW-0067">ATP-binding</keyword>
<accession>A0A538TEG5</accession>
<dbReference type="Pfam" id="PF00005">
    <property type="entry name" value="ABC_tran"/>
    <property type="match status" value="2"/>
</dbReference>
<dbReference type="PANTHER" id="PTHR43790:SF9">
    <property type="entry name" value="GALACTOFURANOSE TRANSPORTER ATP-BINDING PROTEIN YTFR"/>
    <property type="match status" value="1"/>
</dbReference>
<dbReference type="Gene3D" id="3.40.50.300">
    <property type="entry name" value="P-loop containing nucleotide triphosphate hydrolases"/>
    <property type="match status" value="2"/>
</dbReference>
<dbReference type="GO" id="GO:0016887">
    <property type="term" value="F:ATP hydrolysis activity"/>
    <property type="evidence" value="ECO:0007669"/>
    <property type="project" value="InterPro"/>
</dbReference>
<dbReference type="InterPro" id="IPR027417">
    <property type="entry name" value="P-loop_NTPase"/>
</dbReference>
<dbReference type="SUPFAM" id="SSF52540">
    <property type="entry name" value="P-loop containing nucleoside triphosphate hydrolases"/>
    <property type="match status" value="2"/>
</dbReference>
<sequence>MSGRSAGLRVKGLTVPDGSRWLVRDLDFEVKPGTVHMVLGERDTGKTALLETLAGLRREERGTVRLGDDDASLRDRRRGTRFLPRDLDATQLSIRERLLVARPPRRFGIAIHGRKAEEYARALAKRVGLEALLDVPVEALRPLERRLLELAAAFSESPRAVFLDEPTSELGPHEARHLLAVTHAIARDDGVPVVFTSTWARDGYPDADAVTILWQGQAPATVSTADVTESALVDRWTGGGLRRAPTGPHSAGDALLRIENIVLEGRGRETSLAGVAFEVRSGEVLAIVGAPADGLDLLHDVLLGHRKPDRGSIQFLGKELVATDRRQRVEAGVSFVSPPHARDQSLGNFSVEENLILGQTRRGPFARRGWLKFESIRGNAVRSLSDFEVPDAKPRDRFARLSLGARQRIVIAREVLRDPVLLVARSPAQGLSFEAQEYLRKALVLQCERRSGLLWLSEDPEEALRVADRLAVLAAGKLVWLPVTETLTREAIIDEMSGTAA</sequence>
<feature type="domain" description="ABC transporter" evidence="5">
    <location>
        <begin position="256"/>
        <end position="500"/>
    </location>
</feature>
<dbReference type="PANTHER" id="PTHR43790">
    <property type="entry name" value="CARBOHYDRATE TRANSPORT ATP-BINDING PROTEIN MG119-RELATED"/>
    <property type="match status" value="1"/>
</dbReference>
<keyword evidence="2" id="KW-0677">Repeat</keyword>
<gene>
    <name evidence="6" type="ORF">E6K77_08765</name>
</gene>
<keyword evidence="1" id="KW-0813">Transport</keyword>